<dbReference type="PANTHER" id="PTHR43105:SF10">
    <property type="entry name" value="NADH-QUINONE OXIDOREDUCTASE SUBUNIT G"/>
    <property type="match status" value="1"/>
</dbReference>
<dbReference type="InterPro" id="IPR000283">
    <property type="entry name" value="NADH_UbQ_OxRdtase_75kDa_su_CS"/>
</dbReference>
<feature type="region of interest" description="Disordered" evidence="14">
    <location>
        <begin position="711"/>
        <end position="743"/>
    </location>
</feature>
<dbReference type="Proteomes" id="UP001589758">
    <property type="component" value="Unassembled WGS sequence"/>
</dbReference>
<dbReference type="InterPro" id="IPR054351">
    <property type="entry name" value="NADH_UbQ_OxRdtase_ferredoxin"/>
</dbReference>
<comment type="similarity">
    <text evidence="2 13">Belongs to the complex I 75 kDa subunit family.</text>
</comment>
<comment type="function">
    <text evidence="13">NDH-1 shuttles electrons from NADH, via FMN and iron-sulfur (Fe-S) centers, to quinones in the respiratory chain. Couples the redox reaction to proton translocation (for every two electrons transferred, four hydrogen ions are translocated across the cytoplasmic membrane), and thus conserves the redox energy in a proton gradient.</text>
</comment>
<dbReference type="NCBIfam" id="TIGR01973">
    <property type="entry name" value="NuoG"/>
    <property type="match status" value="1"/>
</dbReference>
<dbReference type="PROSITE" id="PS51085">
    <property type="entry name" value="2FE2S_FER_2"/>
    <property type="match status" value="1"/>
</dbReference>
<dbReference type="PROSITE" id="PS00641">
    <property type="entry name" value="COMPLEX1_75K_1"/>
    <property type="match status" value="1"/>
</dbReference>
<dbReference type="InterPro" id="IPR006963">
    <property type="entry name" value="Mopterin_OxRdtase_4Fe-4S_dom"/>
</dbReference>
<evidence type="ECO:0000259" key="17">
    <source>
        <dbReference type="PROSITE" id="PS51839"/>
    </source>
</evidence>
<accession>A0ABV6C6V8</accession>
<comment type="catalytic activity">
    <reaction evidence="12 13">
        <text>a quinone + NADH + 5 H(+)(in) = a quinol + NAD(+) + 4 H(+)(out)</text>
        <dbReference type="Rhea" id="RHEA:57888"/>
        <dbReference type="ChEBI" id="CHEBI:15378"/>
        <dbReference type="ChEBI" id="CHEBI:24646"/>
        <dbReference type="ChEBI" id="CHEBI:57540"/>
        <dbReference type="ChEBI" id="CHEBI:57945"/>
        <dbReference type="ChEBI" id="CHEBI:132124"/>
    </reaction>
</comment>
<evidence type="ECO:0000256" key="13">
    <source>
        <dbReference type="RuleBase" id="RU003525"/>
    </source>
</evidence>
<proteinExistence type="inferred from homology"/>
<evidence type="ECO:0000256" key="12">
    <source>
        <dbReference type="ARBA" id="ARBA00047712"/>
    </source>
</evidence>
<dbReference type="SUPFAM" id="SSF53706">
    <property type="entry name" value="Formate dehydrogenase/DMSO reductase, domains 1-3"/>
    <property type="match status" value="1"/>
</dbReference>
<dbReference type="PROSITE" id="PS00643">
    <property type="entry name" value="COMPLEX1_75K_3"/>
    <property type="match status" value="1"/>
</dbReference>
<comment type="subunit">
    <text evidence="11">Composed of 13 different subunits. Subunits NuoCD, E, F, and G constitute the peripheral sector of the complex.</text>
</comment>
<dbReference type="CDD" id="cd00207">
    <property type="entry name" value="fer2"/>
    <property type="match status" value="1"/>
</dbReference>
<comment type="caution">
    <text evidence="18">The sequence shown here is derived from an EMBL/GenBank/DDBJ whole genome shotgun (WGS) entry which is preliminary data.</text>
</comment>
<dbReference type="EC" id="7.1.1.-" evidence="13"/>
<feature type="compositionally biased region" description="Basic and acidic residues" evidence="14">
    <location>
        <begin position="722"/>
        <end position="731"/>
    </location>
</feature>
<feature type="domain" description="2Fe-2S ferredoxin-type" evidence="15">
    <location>
        <begin position="1"/>
        <end position="83"/>
    </location>
</feature>
<dbReference type="Gene3D" id="3.40.50.740">
    <property type="match status" value="1"/>
</dbReference>
<comment type="cofactor">
    <cofactor evidence="1 13">
        <name>[4Fe-4S] cluster</name>
        <dbReference type="ChEBI" id="CHEBI:49883"/>
    </cofactor>
</comment>
<dbReference type="Pfam" id="PF13510">
    <property type="entry name" value="Fer2_4"/>
    <property type="match status" value="1"/>
</dbReference>
<keyword evidence="7 13" id="KW-1278">Translocase</keyword>
<evidence type="ECO:0000256" key="11">
    <source>
        <dbReference type="ARBA" id="ARBA00026021"/>
    </source>
</evidence>
<dbReference type="Gene3D" id="3.30.200.210">
    <property type="match status" value="1"/>
</dbReference>
<evidence type="ECO:0000256" key="3">
    <source>
        <dbReference type="ARBA" id="ARBA00022485"/>
    </source>
</evidence>
<dbReference type="PANTHER" id="PTHR43105">
    <property type="entry name" value="RESPIRATORY NITRATE REDUCTASE"/>
    <property type="match status" value="1"/>
</dbReference>
<evidence type="ECO:0000256" key="7">
    <source>
        <dbReference type="ARBA" id="ARBA00022967"/>
    </source>
</evidence>
<keyword evidence="19" id="KW-1185">Reference proteome</keyword>
<evidence type="ECO:0000313" key="18">
    <source>
        <dbReference type="EMBL" id="MFC0178699.1"/>
    </source>
</evidence>
<dbReference type="SMART" id="SM00929">
    <property type="entry name" value="NADH-G_4Fe-4S_3"/>
    <property type="match status" value="1"/>
</dbReference>
<dbReference type="PROSITE" id="PS51669">
    <property type="entry name" value="4FE4S_MOW_BIS_MGD"/>
    <property type="match status" value="1"/>
</dbReference>
<dbReference type="Pfam" id="PF04879">
    <property type="entry name" value="Molybdop_Fe4S4"/>
    <property type="match status" value="1"/>
</dbReference>
<name>A0ABV6C6V8_9GAMM</name>
<protein>
    <recommendedName>
        <fullName evidence="13">NADH-quinone oxidoreductase</fullName>
        <ecNumber evidence="13">7.1.1.-</ecNumber>
    </recommendedName>
</protein>
<gene>
    <name evidence="18" type="primary">nuoG</name>
    <name evidence="18" type="ORF">ACFFIT_01035</name>
</gene>
<evidence type="ECO:0000256" key="6">
    <source>
        <dbReference type="ARBA" id="ARBA00022723"/>
    </source>
</evidence>
<dbReference type="InterPro" id="IPR050123">
    <property type="entry name" value="Prok_molybdopt-oxidoreductase"/>
</dbReference>
<dbReference type="InterPro" id="IPR019574">
    <property type="entry name" value="NADH_UbQ_OxRdtase_Gsu_4Fe4S-bd"/>
</dbReference>
<keyword evidence="9 13" id="KW-0411">Iron-sulfur</keyword>
<evidence type="ECO:0000256" key="14">
    <source>
        <dbReference type="SAM" id="MobiDB-lite"/>
    </source>
</evidence>
<dbReference type="InterPro" id="IPR010228">
    <property type="entry name" value="NADH_UbQ_OxRdtase_Gsu"/>
</dbReference>
<keyword evidence="10 13" id="KW-0520">NAD</keyword>
<keyword evidence="4 13" id="KW-0001">2Fe-2S</keyword>
<evidence type="ECO:0000256" key="9">
    <source>
        <dbReference type="ARBA" id="ARBA00023014"/>
    </source>
</evidence>
<dbReference type="Pfam" id="PF10588">
    <property type="entry name" value="NADH-G_4Fe-4S_3"/>
    <property type="match status" value="1"/>
</dbReference>
<dbReference type="InterPro" id="IPR001041">
    <property type="entry name" value="2Fe-2S_ferredoxin-type"/>
</dbReference>
<evidence type="ECO:0000259" key="15">
    <source>
        <dbReference type="PROSITE" id="PS51085"/>
    </source>
</evidence>
<keyword evidence="8 13" id="KW-0408">Iron</keyword>
<dbReference type="Pfam" id="PF00384">
    <property type="entry name" value="Molybdopterin"/>
    <property type="match status" value="1"/>
</dbReference>
<dbReference type="Pfam" id="PF22117">
    <property type="entry name" value="Fer4_Nqo3"/>
    <property type="match status" value="1"/>
</dbReference>
<dbReference type="SUPFAM" id="SSF54292">
    <property type="entry name" value="2Fe-2S ferredoxin-like"/>
    <property type="match status" value="1"/>
</dbReference>
<dbReference type="EMBL" id="JBHLXE010000013">
    <property type="protein sequence ID" value="MFC0178699.1"/>
    <property type="molecule type" value="Genomic_DNA"/>
</dbReference>
<feature type="domain" description="4Fe-4S Mo/W bis-MGD-type" evidence="16">
    <location>
        <begin position="221"/>
        <end position="277"/>
    </location>
</feature>
<sequence>MATIHVDGKEYEVNGSDNLLQACLSLGLDIPYFCWHPALGSVGACRQCAVKQYANAEDTRGRLVMSCMTPAQDNTYISIDDEEAKVFRESVIEWLMTNHPHDCPVCEEGGNCHLQDMTVMTGHSFRRYRFTKRTHRNQNLGPFISHEMNRCIACYRCVRYYKDYADGSDFGVYGAHDNVYFGRPEEGVLENEFSGNLVEVCPTGVFTDKTHSERYNRKWDMQFAPSICQQCSVGCNISPGERYGELRRIENRFHGEVNHYFLCDRGRFGYGYVNLKDRPKQPIQKRGTDAVNLTSQAQAIEGTADLIKNAQRIIAIGSSRASLESNYALQKLVGPENFYAGVNRKELDSLITIYSVLKNSGVYTPSLREIESYDAIIILGEDITQSAARIALSVRQAIKSKAHVMANEDRVSEWQIAAVKNIGQRAKFPLFITSTHQTRLEDMATLHLNIATDVQAALGFAIANKIDAKATLSDIQVNNSFTQEIEMISSALSSAKKPLIIAGTTAKDNELIKAASNIAMALKNTGKEVGITFVASDVNSMSMPILTNNSLDEALQEITEGKADVLIALENDLYRYATMDAVDNALKKLNRLIVIDHQTTKLKDKAKIILPAASFAEGMGTVINHEFRLQRFFKVYDPKFYEKTNLIQESWRWISDIMIHMNHERAVEINNFDAMMSSCETAYPELKGLSELSLDADFRVKGQKLARSPHRYSGRTSMLADKSVHEPRQPQDQDSPFAFSMEGNNQPAAKRQEIAFAWAPGWNSPQAWNKFQNEVGGNLKHGDPGCRLLNNSAGKIPYFSSNSSETNGQPTGLQIISLPHLFGTDYLSAKSEVMQDRLTKPYLKVHSNVAKNFGIKNGVTVQISLGQIVFIFKAEIDDHFVDNSIGLPLGLPNLSLAYANEKIQLIKVIDAIEIKATEEMK</sequence>
<dbReference type="RefSeq" id="WP_385875571.1">
    <property type="nucleotide sequence ID" value="NZ_JBHLXE010000013.1"/>
</dbReference>
<evidence type="ECO:0000313" key="19">
    <source>
        <dbReference type="Proteomes" id="UP001589758"/>
    </source>
</evidence>
<organism evidence="18 19">
    <name type="scientific">Thorsellia kenyensis</name>
    <dbReference type="NCBI Taxonomy" id="1549888"/>
    <lineage>
        <taxon>Bacteria</taxon>
        <taxon>Pseudomonadati</taxon>
        <taxon>Pseudomonadota</taxon>
        <taxon>Gammaproteobacteria</taxon>
        <taxon>Enterobacterales</taxon>
        <taxon>Thorselliaceae</taxon>
        <taxon>Thorsellia</taxon>
    </lineage>
</organism>
<evidence type="ECO:0000256" key="5">
    <source>
        <dbReference type="ARBA" id="ARBA00022719"/>
    </source>
</evidence>
<evidence type="ECO:0000259" key="16">
    <source>
        <dbReference type="PROSITE" id="PS51669"/>
    </source>
</evidence>
<feature type="domain" description="4Fe-4S His(Cys)3-ligated-type" evidence="17">
    <location>
        <begin position="83"/>
        <end position="122"/>
    </location>
</feature>
<dbReference type="SMART" id="SM00926">
    <property type="entry name" value="Molybdop_Fe4S4"/>
    <property type="match status" value="1"/>
</dbReference>
<evidence type="ECO:0000256" key="8">
    <source>
        <dbReference type="ARBA" id="ARBA00023004"/>
    </source>
</evidence>
<keyword evidence="3 13" id="KW-0004">4Fe-4S</keyword>
<comment type="cofactor">
    <cofactor evidence="13">
        <name>[2Fe-2S] cluster</name>
        <dbReference type="ChEBI" id="CHEBI:190135"/>
    </cofactor>
    <text evidence="13">Binds 1 [2Fe-2S] cluster per subunit.</text>
</comment>
<evidence type="ECO:0000256" key="2">
    <source>
        <dbReference type="ARBA" id="ARBA00005404"/>
    </source>
</evidence>
<dbReference type="Gene3D" id="3.10.20.740">
    <property type="match status" value="1"/>
</dbReference>
<keyword evidence="5 13" id="KW-0874">Quinone</keyword>
<evidence type="ECO:0000256" key="4">
    <source>
        <dbReference type="ARBA" id="ARBA00022714"/>
    </source>
</evidence>
<evidence type="ECO:0000256" key="10">
    <source>
        <dbReference type="ARBA" id="ARBA00023027"/>
    </source>
</evidence>
<dbReference type="InterPro" id="IPR006656">
    <property type="entry name" value="Mopterin_OxRdtase"/>
</dbReference>
<keyword evidence="6 13" id="KW-0479">Metal-binding</keyword>
<dbReference type="InterPro" id="IPR036010">
    <property type="entry name" value="2Fe-2S_ferredoxin-like_sf"/>
</dbReference>
<evidence type="ECO:0000256" key="1">
    <source>
        <dbReference type="ARBA" id="ARBA00001966"/>
    </source>
</evidence>
<dbReference type="PROSITE" id="PS00642">
    <property type="entry name" value="COMPLEX1_75K_2"/>
    <property type="match status" value="1"/>
</dbReference>
<dbReference type="PROSITE" id="PS51839">
    <property type="entry name" value="4FE4S_HC3"/>
    <property type="match status" value="1"/>
</dbReference>
<reference evidence="18 19" key="1">
    <citation type="submission" date="2024-09" db="EMBL/GenBank/DDBJ databases">
        <authorList>
            <person name="Sun Q."/>
            <person name="Mori K."/>
        </authorList>
    </citation>
    <scope>NUCLEOTIDE SEQUENCE [LARGE SCALE GENOMIC DNA]</scope>
    <source>
        <strain evidence="18 19">CCM 8545</strain>
    </source>
</reference>
<dbReference type="SUPFAM" id="SSF54862">
    <property type="entry name" value="4Fe-4S ferredoxins"/>
    <property type="match status" value="1"/>
</dbReference>
<dbReference type="CDD" id="cd02771">
    <property type="entry name" value="MopB_NDH-1_NuoG2-N7"/>
    <property type="match status" value="1"/>
</dbReference>